<accession>A0A6I1GPP8</accession>
<organism evidence="1 2">
    <name type="scientific">Bifidobacterium leontopitheci</name>
    <dbReference type="NCBI Taxonomy" id="2650774"/>
    <lineage>
        <taxon>Bacteria</taxon>
        <taxon>Bacillati</taxon>
        <taxon>Actinomycetota</taxon>
        <taxon>Actinomycetes</taxon>
        <taxon>Bifidobacteriales</taxon>
        <taxon>Bifidobacteriaceae</taxon>
        <taxon>Bifidobacterium</taxon>
    </lineage>
</organism>
<comment type="caution">
    <text evidence="1">The sequence shown here is derived from an EMBL/GenBank/DDBJ whole genome shotgun (WGS) entry which is preliminary data.</text>
</comment>
<dbReference type="Proteomes" id="UP000441772">
    <property type="component" value="Unassembled WGS sequence"/>
</dbReference>
<dbReference type="EMBL" id="WBVT01000001">
    <property type="protein sequence ID" value="KAB7791349.1"/>
    <property type="molecule type" value="Genomic_DNA"/>
</dbReference>
<keyword evidence="2" id="KW-1185">Reference proteome</keyword>
<name>A0A6I1GPP8_9BIFI</name>
<reference evidence="1 2" key="1">
    <citation type="submission" date="2019-09" db="EMBL/GenBank/DDBJ databases">
        <title>Characterization of the phylogenetic diversity of two novel species belonging to the genus Bifidobacterium: Bifidobacterium cebidarum sp. nov. and Bifidobacterium leontopitheci sp. nov.</title>
        <authorList>
            <person name="Lugli G.A."/>
            <person name="Duranti S."/>
            <person name="Milani C."/>
            <person name="Turroni F."/>
            <person name="Ventura M."/>
        </authorList>
    </citation>
    <scope>NUCLEOTIDE SEQUENCE [LARGE SCALE GENOMIC DNA]</scope>
    <source>
        <strain evidence="1 2">LMG 31471</strain>
    </source>
</reference>
<gene>
    <name evidence="1" type="ORF">F7D09_0024</name>
</gene>
<evidence type="ECO:0000313" key="1">
    <source>
        <dbReference type="EMBL" id="KAB7791349.1"/>
    </source>
</evidence>
<evidence type="ECO:0000313" key="2">
    <source>
        <dbReference type="Proteomes" id="UP000441772"/>
    </source>
</evidence>
<protein>
    <submittedName>
        <fullName evidence="1">Uncharacterized protein</fullName>
    </submittedName>
</protein>
<sequence length="144" mass="15255">MSEPMRPMLRHGHVSVTHITQDGTTHTEVHVSEVSYASGAVGDVVENRVVVGGAVENHVVVGGAVVDGAVDSGAVEDAVADDDAMAGGADVDGECFNPETCCDARERAMITMLRAYLRPEAAPECLLTRLRATLDRCCCDDDQR</sequence>
<dbReference type="AlphaFoldDB" id="A0A6I1GPP8"/>
<proteinExistence type="predicted"/>